<dbReference type="RefSeq" id="WP_327607496.1">
    <property type="nucleotide sequence ID" value="NZ_JARZFX010000004.1"/>
</dbReference>
<dbReference type="Pfam" id="PF03358">
    <property type="entry name" value="FMN_red"/>
    <property type="match status" value="1"/>
</dbReference>
<comment type="caution">
    <text evidence="3">The sequence shown here is derived from an EMBL/GenBank/DDBJ whole genome shotgun (WGS) entry which is preliminary data.</text>
</comment>
<dbReference type="SUPFAM" id="SSF52218">
    <property type="entry name" value="Flavoproteins"/>
    <property type="match status" value="1"/>
</dbReference>
<name>A0ABU6KF28_9BACI</name>
<dbReference type="InterPro" id="IPR029039">
    <property type="entry name" value="Flavoprotein-like_sf"/>
</dbReference>
<sequence length="212" mass="23262">MGFLDKLFGRSPKKDGETMSNLKIGIVLGSVRQGRNGEAVANWTYDFATKRNDNVEYEVVDLADYKLPMLGAAIPEAEQQEAEAAIKGWSEKIASFDGYIFIAPEYNHAVGGAFKNALDYLKPEVSNKAAGFVGYGSLGGTRAHENLRLILGELQVADVRAAVNFSLMTDFENMSVFKPADYHAANANEMLDQVISWSGAFRELRVEEPVSV</sequence>
<proteinExistence type="inferred from homology"/>
<dbReference type="EMBL" id="JARZFX010000004">
    <property type="protein sequence ID" value="MEC5423927.1"/>
    <property type="molecule type" value="Genomic_DNA"/>
</dbReference>
<comment type="similarity">
    <text evidence="1">Belongs to the azoreductase type 2 family.</text>
</comment>
<dbReference type="EC" id="1.-.-.-" evidence="3"/>
<dbReference type="Gene3D" id="3.40.50.360">
    <property type="match status" value="1"/>
</dbReference>
<accession>A0ABU6KF28</accession>
<reference evidence="3 4" key="1">
    <citation type="journal article" date="2024" name="Int. J. Syst. Evol. Microbiol.">
        <title>Virgibacillus tibetensis sp. nov., isolated from salt lake on the Tibetan Plateau of China.</title>
        <authorList>
            <person name="Phurbu D."/>
            <person name="Liu Z.-X."/>
            <person name="Wang R."/>
            <person name="Zheng Y.-Y."/>
            <person name="Liu H.-C."/>
            <person name="Zhou Y.-G."/>
            <person name="Yu Y.-J."/>
            <person name="Li A.-H."/>
        </authorList>
    </citation>
    <scope>NUCLEOTIDE SEQUENCE [LARGE SCALE GENOMIC DNA]</scope>
    <source>
        <strain evidence="3 4">C22-A2</strain>
    </source>
</reference>
<gene>
    <name evidence="3" type="ORF">QGM71_10540</name>
</gene>
<evidence type="ECO:0000313" key="4">
    <source>
        <dbReference type="Proteomes" id="UP001335737"/>
    </source>
</evidence>
<protein>
    <submittedName>
        <fullName evidence="3">NAD(P)H-dependent oxidoreductase</fullName>
        <ecNumber evidence="3">1.-.-.-</ecNumber>
    </submittedName>
</protein>
<dbReference type="GO" id="GO:0016491">
    <property type="term" value="F:oxidoreductase activity"/>
    <property type="evidence" value="ECO:0007669"/>
    <property type="project" value="UniProtKB-KW"/>
</dbReference>
<keyword evidence="3" id="KW-0560">Oxidoreductase</keyword>
<keyword evidence="4" id="KW-1185">Reference proteome</keyword>
<evidence type="ECO:0000313" key="3">
    <source>
        <dbReference type="EMBL" id="MEC5423927.1"/>
    </source>
</evidence>
<dbReference type="Proteomes" id="UP001335737">
    <property type="component" value="Unassembled WGS sequence"/>
</dbReference>
<dbReference type="InterPro" id="IPR005025">
    <property type="entry name" value="FMN_Rdtase-like_dom"/>
</dbReference>
<dbReference type="InterPro" id="IPR050712">
    <property type="entry name" value="NAD(P)H-dep_reductase"/>
</dbReference>
<feature type="domain" description="NADPH-dependent FMN reductase-like" evidence="2">
    <location>
        <begin position="23"/>
        <end position="166"/>
    </location>
</feature>
<dbReference type="PANTHER" id="PTHR30543:SF21">
    <property type="entry name" value="NAD(P)H-DEPENDENT FMN REDUCTASE LOT6"/>
    <property type="match status" value="1"/>
</dbReference>
<evidence type="ECO:0000259" key="2">
    <source>
        <dbReference type="Pfam" id="PF03358"/>
    </source>
</evidence>
<evidence type="ECO:0000256" key="1">
    <source>
        <dbReference type="ARBA" id="ARBA00009428"/>
    </source>
</evidence>
<dbReference type="PANTHER" id="PTHR30543">
    <property type="entry name" value="CHROMATE REDUCTASE"/>
    <property type="match status" value="1"/>
</dbReference>
<organism evidence="3 4">
    <name type="scientific">Virgibacillus tibetensis</name>
    <dbReference type="NCBI Taxonomy" id="3042313"/>
    <lineage>
        <taxon>Bacteria</taxon>
        <taxon>Bacillati</taxon>
        <taxon>Bacillota</taxon>
        <taxon>Bacilli</taxon>
        <taxon>Bacillales</taxon>
        <taxon>Bacillaceae</taxon>
        <taxon>Virgibacillus</taxon>
    </lineage>
</organism>